<gene>
    <name evidence="2" type="ordered locus">Clocel_2316</name>
</gene>
<evidence type="ECO:0000313" key="3">
    <source>
        <dbReference type="Proteomes" id="UP000002730"/>
    </source>
</evidence>
<feature type="transmembrane region" description="Helical" evidence="1">
    <location>
        <begin position="100"/>
        <end position="120"/>
    </location>
</feature>
<keyword evidence="1" id="KW-0812">Transmembrane</keyword>
<dbReference type="EMBL" id="CP002160">
    <property type="protein sequence ID" value="ADL52038.1"/>
    <property type="molecule type" value="Genomic_DNA"/>
</dbReference>
<keyword evidence="1" id="KW-0472">Membrane</keyword>
<evidence type="ECO:0000313" key="2">
    <source>
        <dbReference type="EMBL" id="ADL52038.1"/>
    </source>
</evidence>
<proteinExistence type="predicted"/>
<keyword evidence="1" id="KW-1133">Transmembrane helix</keyword>
<organism evidence="2 3">
    <name type="scientific">Clostridium cellulovorans (strain ATCC 35296 / DSM 3052 / OCM 3 / 743B)</name>
    <dbReference type="NCBI Taxonomy" id="573061"/>
    <lineage>
        <taxon>Bacteria</taxon>
        <taxon>Bacillati</taxon>
        <taxon>Bacillota</taxon>
        <taxon>Clostridia</taxon>
        <taxon>Eubacteriales</taxon>
        <taxon>Clostridiaceae</taxon>
        <taxon>Clostridium</taxon>
    </lineage>
</organism>
<sequence>MDIIGTMIIIAGGFFLIVFSFWLIFSIIIEHQMRRRERIKRKKGQSFKEHLLYTRFKMQIPKVLLYFYYSLIFLHLMLGLFAVLIYILGINGSIIHKIDVITIFFGIADMVIIAAFAFIFSSPKRSQFIIGRWVKKNKI</sequence>
<dbReference type="AlphaFoldDB" id="D9SP73"/>
<evidence type="ECO:0000256" key="1">
    <source>
        <dbReference type="SAM" id="Phobius"/>
    </source>
</evidence>
<feature type="transmembrane region" description="Helical" evidence="1">
    <location>
        <begin position="63"/>
        <end position="88"/>
    </location>
</feature>
<dbReference type="HOGENOM" id="CLU_1841611_0_0_9"/>
<dbReference type="Proteomes" id="UP000002730">
    <property type="component" value="Chromosome"/>
</dbReference>
<name>D9SP73_CLOC7</name>
<accession>D9SP73</accession>
<reference evidence="2 3" key="1">
    <citation type="submission" date="2010-08" db="EMBL/GenBank/DDBJ databases">
        <title>Complete sequence of Clostridium cellulovorans 743B.</title>
        <authorList>
            <consortium name="US DOE Joint Genome Institute"/>
            <person name="Lucas S."/>
            <person name="Copeland A."/>
            <person name="Lapidus A."/>
            <person name="Cheng J.-F."/>
            <person name="Bruce D."/>
            <person name="Goodwin L."/>
            <person name="Pitluck S."/>
            <person name="Chertkov O."/>
            <person name="Detter J.C."/>
            <person name="Han C."/>
            <person name="Tapia R."/>
            <person name="Land M."/>
            <person name="Hauser L."/>
            <person name="Chang Y.-J."/>
            <person name="Jeffries C."/>
            <person name="Kyrpides N."/>
            <person name="Ivanova N."/>
            <person name="Mikhailova N."/>
            <person name="Hemme C.L."/>
            <person name="Woyke T."/>
        </authorList>
    </citation>
    <scope>NUCLEOTIDE SEQUENCE [LARGE SCALE GENOMIC DNA]</scope>
    <source>
        <strain evidence="3">ATCC 35296 / DSM 3052 / OCM 3 / 743B</strain>
    </source>
</reference>
<dbReference type="KEGG" id="ccb:Clocel_2316"/>
<feature type="transmembrane region" description="Helical" evidence="1">
    <location>
        <begin position="6"/>
        <end position="29"/>
    </location>
</feature>
<protein>
    <submittedName>
        <fullName evidence="2">Uncharacterized protein</fullName>
    </submittedName>
</protein>
<keyword evidence="3" id="KW-1185">Reference proteome</keyword>